<dbReference type="InterPro" id="IPR036942">
    <property type="entry name" value="Beta-barrel_TonB_sf"/>
</dbReference>
<dbReference type="InterPro" id="IPR039426">
    <property type="entry name" value="TonB-dep_rcpt-like"/>
</dbReference>
<evidence type="ECO:0000313" key="15">
    <source>
        <dbReference type="EMBL" id="MFD1630323.1"/>
    </source>
</evidence>
<keyword evidence="16" id="KW-1185">Reference proteome</keyword>
<keyword evidence="3 10" id="KW-1134">Transmembrane beta strand</keyword>
<reference evidence="16" key="1">
    <citation type="journal article" date="2019" name="Int. J. Syst. Evol. Microbiol.">
        <title>The Global Catalogue of Microorganisms (GCM) 10K type strain sequencing project: providing services to taxonomists for standard genome sequencing and annotation.</title>
        <authorList>
            <consortium name="The Broad Institute Genomics Platform"/>
            <consortium name="The Broad Institute Genome Sequencing Center for Infectious Disease"/>
            <person name="Wu L."/>
            <person name="Ma J."/>
        </authorList>
    </citation>
    <scope>NUCLEOTIDE SEQUENCE [LARGE SCALE GENOMIC DNA]</scope>
    <source>
        <strain evidence="16">CCUG 53762</strain>
    </source>
</reference>
<organism evidence="15 16">
    <name type="scientific">Pseudopedobacter beijingensis</name>
    <dbReference type="NCBI Taxonomy" id="1207056"/>
    <lineage>
        <taxon>Bacteria</taxon>
        <taxon>Pseudomonadati</taxon>
        <taxon>Bacteroidota</taxon>
        <taxon>Sphingobacteriia</taxon>
        <taxon>Sphingobacteriales</taxon>
        <taxon>Sphingobacteriaceae</taxon>
        <taxon>Pseudopedobacter</taxon>
    </lineage>
</organism>
<evidence type="ECO:0000256" key="5">
    <source>
        <dbReference type="ARBA" id="ARBA00022729"/>
    </source>
</evidence>
<dbReference type="PANTHER" id="PTHR30069">
    <property type="entry name" value="TONB-DEPENDENT OUTER MEMBRANE RECEPTOR"/>
    <property type="match status" value="1"/>
</dbReference>
<evidence type="ECO:0000256" key="9">
    <source>
        <dbReference type="ARBA" id="ARBA00023237"/>
    </source>
</evidence>
<evidence type="ECO:0000256" key="2">
    <source>
        <dbReference type="ARBA" id="ARBA00022448"/>
    </source>
</evidence>
<feature type="domain" description="TonB-dependent receptor-like beta-barrel" evidence="13">
    <location>
        <begin position="407"/>
        <end position="949"/>
    </location>
</feature>
<comment type="caution">
    <text evidence="15">The sequence shown here is derived from an EMBL/GenBank/DDBJ whole genome shotgun (WGS) entry which is preliminary data.</text>
</comment>
<dbReference type="Pfam" id="PF07715">
    <property type="entry name" value="Plug"/>
    <property type="match status" value="1"/>
</dbReference>
<gene>
    <name evidence="15" type="ORF">ACFSAH_10565</name>
</gene>
<dbReference type="Gene3D" id="2.60.40.1120">
    <property type="entry name" value="Carboxypeptidase-like, regulatory domain"/>
    <property type="match status" value="1"/>
</dbReference>
<evidence type="ECO:0000256" key="3">
    <source>
        <dbReference type="ARBA" id="ARBA00022452"/>
    </source>
</evidence>
<keyword evidence="9 10" id="KW-0998">Cell outer membrane</keyword>
<name>A0ABW4IDL4_9SPHI</name>
<keyword evidence="6 11" id="KW-0798">TonB box</keyword>
<dbReference type="Proteomes" id="UP001597118">
    <property type="component" value="Unassembled WGS sequence"/>
</dbReference>
<feature type="chain" id="PRO_5046636687" evidence="12">
    <location>
        <begin position="22"/>
        <end position="1008"/>
    </location>
</feature>
<evidence type="ECO:0000256" key="10">
    <source>
        <dbReference type="PROSITE-ProRule" id="PRU01360"/>
    </source>
</evidence>
<dbReference type="InterPro" id="IPR008969">
    <property type="entry name" value="CarboxyPept-like_regulatory"/>
</dbReference>
<evidence type="ECO:0000256" key="12">
    <source>
        <dbReference type="SAM" id="SignalP"/>
    </source>
</evidence>
<dbReference type="RefSeq" id="WP_379662698.1">
    <property type="nucleotide sequence ID" value="NZ_JBHUDG010000015.1"/>
</dbReference>
<dbReference type="Gene3D" id="2.40.170.20">
    <property type="entry name" value="TonB-dependent receptor, beta-barrel domain"/>
    <property type="match status" value="1"/>
</dbReference>
<dbReference type="InterPro" id="IPR023997">
    <property type="entry name" value="TonB-dep_OMP_SusC/RagA_CS"/>
</dbReference>
<dbReference type="SUPFAM" id="SSF49464">
    <property type="entry name" value="Carboxypeptidase regulatory domain-like"/>
    <property type="match status" value="1"/>
</dbReference>
<keyword evidence="5 12" id="KW-0732">Signal</keyword>
<dbReference type="NCBIfam" id="TIGR04057">
    <property type="entry name" value="SusC_RagA_signa"/>
    <property type="match status" value="1"/>
</dbReference>
<keyword evidence="7 10" id="KW-0472">Membrane</keyword>
<dbReference type="Pfam" id="PF13715">
    <property type="entry name" value="CarbopepD_reg_2"/>
    <property type="match status" value="1"/>
</dbReference>
<sequence length="1008" mass="110674">MKRGLLVGIIGLFFMSLHVFAQQVNVTGRVTAADDGMPLPGVSVSVKGSKSATQTDINGNYKVSVAKDAVLVFSFMGMQTQEKTVGGATTINVVLASDAKALNEVVVTALGIERDKRTLTYSVQNVKGEDLRESNQSNIINALQGQIAGAQISSSGGSPGLPSEIILRGSTSMNGDNQPLMIVDGIRVNNSSSNGTVNRLADFNPEDIEDVSILKGAAAAALYGIDAASGAIIITTKKGKAGALQINGSYKSFVETMGRTAKQQGIYTLGTGGVFDESVASSWGRKFRYDESVYNNVDRFFQTGVTHDVNLNLNGGTEKLNYYVSGGYRNAGSMVPNTNQEKINLMLKGTAKISSKMDFTTSMSYIRNDIQEGLGGASAGGWINSISLYPLMYDILEYEKPNGEPLYTYQENDPRNARISPMWGVMRNPRVNDVERFLINGNLVYKPSNWITLNYRLGQDLTNSKYRTIVTPGTPGSADTFNGSVSESNGLTKFITSTLNTTFDRKINQDFRATLILGINSDYYDGQSVAYSAREFTADGIFSPNVADKTTYNITDSWSRRQRYAVYGDFKLEYKNIFAIGITGRNDWTSTLPKDARTFYSPSYSASFAYSELLEAKDWFGKLRFSYAKVGKDAPIYRTNTNLNQVQTVGGGYVKSALSGNPYLKPERTSETELGSEWSFFGRRLNLDVTYYNRKSIDMIMTTRVPLPSANVQMTFNIGSIENKGYEISLNGIPVKTKDFTWSATLNAWKNTSKVLEFPGDIITFPYTNAQLNGGKAASTLNKPVLGVVGYDYKKNEDGYTIIDKNGYPVIAGTKDDEKYIGNREPEFNIGLINNLKYKQFSLSFLWDFRFGGDIFNASRQRMMSVGTAYDVGQWRDKEFVFNGVVQQDDGSYVKNTKTVVLDYSFFANNYYQVGTNFIEKVNWARVRYITLGYSMPKKLSSRLGLRNIGLEFSAQNPIIITNYSGGDPEVNSAGPNAGGAGGASTMGVDNGAIPLPRTYSLGLNITL</sequence>
<evidence type="ECO:0000259" key="13">
    <source>
        <dbReference type="Pfam" id="PF00593"/>
    </source>
</evidence>
<dbReference type="PANTHER" id="PTHR30069:SF29">
    <property type="entry name" value="HEMOGLOBIN AND HEMOGLOBIN-HAPTOGLOBIN-BINDING PROTEIN 1-RELATED"/>
    <property type="match status" value="1"/>
</dbReference>
<dbReference type="InterPro" id="IPR023996">
    <property type="entry name" value="TonB-dep_OMP_SusC/RagA"/>
</dbReference>
<evidence type="ECO:0000256" key="4">
    <source>
        <dbReference type="ARBA" id="ARBA00022692"/>
    </source>
</evidence>
<comment type="similarity">
    <text evidence="10 11">Belongs to the TonB-dependent receptor family.</text>
</comment>
<dbReference type="InterPro" id="IPR000531">
    <property type="entry name" value="Beta-barrel_TonB"/>
</dbReference>
<dbReference type="SUPFAM" id="SSF56935">
    <property type="entry name" value="Porins"/>
    <property type="match status" value="1"/>
</dbReference>
<keyword evidence="2 10" id="KW-0813">Transport</keyword>
<evidence type="ECO:0000313" key="16">
    <source>
        <dbReference type="Proteomes" id="UP001597118"/>
    </source>
</evidence>
<dbReference type="InterPro" id="IPR012910">
    <property type="entry name" value="Plug_dom"/>
</dbReference>
<dbReference type="PROSITE" id="PS52016">
    <property type="entry name" value="TONB_DEPENDENT_REC_3"/>
    <property type="match status" value="1"/>
</dbReference>
<dbReference type="Pfam" id="PF00593">
    <property type="entry name" value="TonB_dep_Rec_b-barrel"/>
    <property type="match status" value="1"/>
</dbReference>
<evidence type="ECO:0000256" key="6">
    <source>
        <dbReference type="ARBA" id="ARBA00023077"/>
    </source>
</evidence>
<feature type="domain" description="TonB-dependent receptor plug" evidence="14">
    <location>
        <begin position="115"/>
        <end position="231"/>
    </location>
</feature>
<comment type="subcellular location">
    <subcellularLocation>
        <location evidence="1 10">Cell outer membrane</location>
        <topology evidence="1 10">Multi-pass membrane protein</topology>
    </subcellularLocation>
</comment>
<keyword evidence="8" id="KW-0675">Receptor</keyword>
<dbReference type="InterPro" id="IPR037066">
    <property type="entry name" value="Plug_dom_sf"/>
</dbReference>
<keyword evidence="4 10" id="KW-0812">Transmembrane</keyword>
<evidence type="ECO:0000259" key="14">
    <source>
        <dbReference type="Pfam" id="PF07715"/>
    </source>
</evidence>
<evidence type="ECO:0000256" key="7">
    <source>
        <dbReference type="ARBA" id="ARBA00023136"/>
    </source>
</evidence>
<feature type="signal peptide" evidence="12">
    <location>
        <begin position="1"/>
        <end position="21"/>
    </location>
</feature>
<protein>
    <submittedName>
        <fullName evidence="15">SusC/RagA family TonB-linked outer membrane protein</fullName>
    </submittedName>
</protein>
<accession>A0ABW4IDL4</accession>
<proteinExistence type="inferred from homology"/>
<evidence type="ECO:0000256" key="8">
    <source>
        <dbReference type="ARBA" id="ARBA00023170"/>
    </source>
</evidence>
<evidence type="ECO:0000256" key="11">
    <source>
        <dbReference type="RuleBase" id="RU003357"/>
    </source>
</evidence>
<dbReference type="Gene3D" id="2.170.130.10">
    <property type="entry name" value="TonB-dependent receptor, plug domain"/>
    <property type="match status" value="1"/>
</dbReference>
<dbReference type="NCBIfam" id="TIGR04056">
    <property type="entry name" value="OMP_RagA_SusC"/>
    <property type="match status" value="1"/>
</dbReference>
<dbReference type="EMBL" id="JBHUDG010000015">
    <property type="protein sequence ID" value="MFD1630323.1"/>
    <property type="molecule type" value="Genomic_DNA"/>
</dbReference>
<evidence type="ECO:0000256" key="1">
    <source>
        <dbReference type="ARBA" id="ARBA00004571"/>
    </source>
</evidence>